<sequence>MQPGERCQVTVFRRFIRRVLECHGDSTNDDRQNLACCSQRNRQRDTGTDALVTCNNQNGRDNGRQCGIRCNGSTDVHPAKGDHFQGTTDDNTGFHIPENGTNQRTGHQRAVELKFIEYRLHTRDTCDDEHQHNLKSGNLHCTSPIAIQT</sequence>
<reference evidence="1" key="1">
    <citation type="submission" date="2019-08" db="EMBL/GenBank/DDBJ databases">
        <authorList>
            <person name="Kucharzyk K."/>
            <person name="Murdoch R.W."/>
            <person name="Higgins S."/>
            <person name="Loffler F."/>
        </authorList>
    </citation>
    <scope>NUCLEOTIDE SEQUENCE</scope>
</reference>
<organism evidence="1">
    <name type="scientific">bioreactor metagenome</name>
    <dbReference type="NCBI Taxonomy" id="1076179"/>
    <lineage>
        <taxon>unclassified sequences</taxon>
        <taxon>metagenomes</taxon>
        <taxon>ecological metagenomes</taxon>
    </lineage>
</organism>
<name>A0A645H4I2_9ZZZZ</name>
<evidence type="ECO:0000313" key="1">
    <source>
        <dbReference type="EMBL" id="MPN33915.1"/>
    </source>
</evidence>
<accession>A0A645H4I2</accession>
<proteinExistence type="predicted"/>
<gene>
    <name evidence="1" type="ORF">SDC9_181407</name>
</gene>
<protein>
    <submittedName>
        <fullName evidence="1">Uncharacterized protein</fullName>
    </submittedName>
</protein>
<comment type="caution">
    <text evidence="1">The sequence shown here is derived from an EMBL/GenBank/DDBJ whole genome shotgun (WGS) entry which is preliminary data.</text>
</comment>
<dbReference type="EMBL" id="VSSQ01086665">
    <property type="protein sequence ID" value="MPN33915.1"/>
    <property type="molecule type" value="Genomic_DNA"/>
</dbReference>
<dbReference type="AlphaFoldDB" id="A0A645H4I2"/>